<dbReference type="NCBIfam" id="TIGR02962">
    <property type="entry name" value="hdxy_isourate"/>
    <property type="match status" value="1"/>
</dbReference>
<proteinExistence type="inferred from homology"/>
<dbReference type="PROSITE" id="PS00768">
    <property type="entry name" value="TRANSTHYRETIN_1"/>
    <property type="match status" value="1"/>
</dbReference>
<organism evidence="11 12">
    <name type="scientific">Endozoicomonas gorgoniicola</name>
    <dbReference type="NCBI Taxonomy" id="1234144"/>
    <lineage>
        <taxon>Bacteria</taxon>
        <taxon>Pseudomonadati</taxon>
        <taxon>Pseudomonadota</taxon>
        <taxon>Gammaproteobacteria</taxon>
        <taxon>Oceanospirillales</taxon>
        <taxon>Endozoicomonadaceae</taxon>
        <taxon>Endozoicomonas</taxon>
    </lineage>
</organism>
<comment type="subunit">
    <text evidence="4 9">Homotetramer.</text>
</comment>
<sequence>MTGISTHILDTGTGYPAAGVPVSLERQNTDGWCLVGEGITNDDGRITSLTPVEQNLEPGVYRLQFAVKRYFRQQQVKCFYPEVTVVFEVSDDRHHHIPLLLSTYGYSTYRGS</sequence>
<dbReference type="PANTHER" id="PTHR10395">
    <property type="entry name" value="URICASE AND TRANSTHYRETIN-RELATED"/>
    <property type="match status" value="1"/>
</dbReference>
<name>A0ABT3MVR1_9GAMM</name>
<keyword evidence="12" id="KW-1185">Reference proteome</keyword>
<protein>
    <recommendedName>
        <fullName evidence="6 9">5-hydroxyisourate hydrolase</fullName>
        <shortName evidence="9">HIU hydrolase</shortName>
        <shortName evidence="9">HIUHase</shortName>
        <ecNumber evidence="5 9">3.5.2.17</ecNumber>
    </recommendedName>
</protein>
<dbReference type="RefSeq" id="WP_262568290.1">
    <property type="nucleotide sequence ID" value="NZ_JAPFCC010000001.1"/>
</dbReference>
<dbReference type="CDD" id="cd05822">
    <property type="entry name" value="TLP_HIUase"/>
    <property type="match status" value="1"/>
</dbReference>
<gene>
    <name evidence="11" type="primary">uraH</name>
    <name evidence="11" type="ORF">NX722_12620</name>
</gene>
<dbReference type="GO" id="GO:0033971">
    <property type="term" value="F:hydroxyisourate hydrolase activity"/>
    <property type="evidence" value="ECO:0007669"/>
    <property type="project" value="UniProtKB-EC"/>
</dbReference>
<evidence type="ECO:0000256" key="1">
    <source>
        <dbReference type="ARBA" id="ARBA00001043"/>
    </source>
</evidence>
<dbReference type="EC" id="3.5.2.17" evidence="5 9"/>
<dbReference type="InterPro" id="IPR023416">
    <property type="entry name" value="Transthyretin/HIU_hydrolase_d"/>
</dbReference>
<dbReference type="InterPro" id="IPR014306">
    <property type="entry name" value="Hydroxyisourate_hydrolase"/>
</dbReference>
<evidence type="ECO:0000256" key="9">
    <source>
        <dbReference type="RuleBase" id="RU361270"/>
    </source>
</evidence>
<comment type="function">
    <text evidence="2">Catalyzes the hydrolysis of 5-hydroxyisourate (HIU) to 2-oxo-4-hydroxy-4-carboxy-5-ureidoimidazoline (OHCU).</text>
</comment>
<accession>A0ABT3MVR1</accession>
<feature type="domain" description="Transthyretin/hydroxyisourate hydrolase" evidence="10">
    <location>
        <begin position="1"/>
        <end position="111"/>
    </location>
</feature>
<evidence type="ECO:0000256" key="5">
    <source>
        <dbReference type="ARBA" id="ARBA00012609"/>
    </source>
</evidence>
<dbReference type="InterPro" id="IPR036817">
    <property type="entry name" value="Transthyretin/HIU_hydrolase_sf"/>
</dbReference>
<dbReference type="SUPFAM" id="SSF49472">
    <property type="entry name" value="Transthyretin (synonym: prealbumin)"/>
    <property type="match status" value="1"/>
</dbReference>
<evidence type="ECO:0000259" key="10">
    <source>
        <dbReference type="SMART" id="SM00095"/>
    </source>
</evidence>
<evidence type="ECO:0000313" key="12">
    <source>
        <dbReference type="Proteomes" id="UP001209854"/>
    </source>
</evidence>
<evidence type="ECO:0000256" key="6">
    <source>
        <dbReference type="ARBA" id="ARBA00017539"/>
    </source>
</evidence>
<dbReference type="InterPro" id="IPR000895">
    <property type="entry name" value="Transthyretin/HIU_hydrolase"/>
</dbReference>
<dbReference type="PRINTS" id="PR00189">
    <property type="entry name" value="TRNSTHYRETIN"/>
</dbReference>
<dbReference type="PANTHER" id="PTHR10395:SF7">
    <property type="entry name" value="5-HYDROXYISOURATE HYDROLASE"/>
    <property type="match status" value="1"/>
</dbReference>
<dbReference type="Gene3D" id="2.60.40.180">
    <property type="entry name" value="Transthyretin/hydroxyisourate hydrolase domain"/>
    <property type="match status" value="1"/>
</dbReference>
<evidence type="ECO:0000256" key="2">
    <source>
        <dbReference type="ARBA" id="ARBA00002704"/>
    </source>
</evidence>
<keyword evidence="7 9" id="KW-0659">Purine metabolism</keyword>
<evidence type="ECO:0000256" key="3">
    <source>
        <dbReference type="ARBA" id="ARBA00009850"/>
    </source>
</evidence>
<dbReference type="Pfam" id="PF00576">
    <property type="entry name" value="Transthyretin"/>
    <property type="match status" value="1"/>
</dbReference>
<comment type="similarity">
    <text evidence="3 9">Belongs to the transthyretin family. 5-hydroxyisourate hydrolase subfamily.</text>
</comment>
<keyword evidence="8 9" id="KW-0378">Hydrolase</keyword>
<comment type="catalytic activity">
    <reaction evidence="1 9">
        <text>5-hydroxyisourate + H2O = 5-hydroxy-2-oxo-4-ureido-2,5-dihydro-1H-imidazole-5-carboxylate + H(+)</text>
        <dbReference type="Rhea" id="RHEA:23736"/>
        <dbReference type="ChEBI" id="CHEBI:15377"/>
        <dbReference type="ChEBI" id="CHEBI:15378"/>
        <dbReference type="ChEBI" id="CHEBI:18072"/>
        <dbReference type="ChEBI" id="CHEBI:58639"/>
        <dbReference type="EC" id="3.5.2.17"/>
    </reaction>
</comment>
<evidence type="ECO:0000313" key="11">
    <source>
        <dbReference type="EMBL" id="MCW7553464.1"/>
    </source>
</evidence>
<evidence type="ECO:0000256" key="8">
    <source>
        <dbReference type="ARBA" id="ARBA00022801"/>
    </source>
</evidence>
<evidence type="ECO:0000256" key="4">
    <source>
        <dbReference type="ARBA" id="ARBA00011881"/>
    </source>
</evidence>
<reference evidence="11 12" key="1">
    <citation type="submission" date="2022-10" db="EMBL/GenBank/DDBJ databases">
        <title>High-quality genome sequences of two octocoral-associated bacteria, Endozoicomonas euniceicola EF212 and Endozoicomonas gorgoniicola PS125.</title>
        <authorList>
            <person name="Chiou Y.-J."/>
            <person name="Chen Y.-H."/>
        </authorList>
    </citation>
    <scope>NUCLEOTIDE SEQUENCE [LARGE SCALE GENOMIC DNA]</scope>
    <source>
        <strain evidence="11 12">PS125</strain>
    </source>
</reference>
<dbReference type="Proteomes" id="UP001209854">
    <property type="component" value="Unassembled WGS sequence"/>
</dbReference>
<dbReference type="InterPro" id="IPR023418">
    <property type="entry name" value="Thyroxine_BS"/>
</dbReference>
<comment type="caution">
    <text evidence="11">The sequence shown here is derived from an EMBL/GenBank/DDBJ whole genome shotgun (WGS) entry which is preliminary data.</text>
</comment>
<dbReference type="EMBL" id="JAPFCC010000001">
    <property type="protein sequence ID" value="MCW7553464.1"/>
    <property type="molecule type" value="Genomic_DNA"/>
</dbReference>
<dbReference type="SMART" id="SM00095">
    <property type="entry name" value="TR_THY"/>
    <property type="match status" value="1"/>
</dbReference>
<evidence type="ECO:0000256" key="7">
    <source>
        <dbReference type="ARBA" id="ARBA00022631"/>
    </source>
</evidence>